<evidence type="ECO:0000313" key="5">
    <source>
        <dbReference type="EMBL" id="MBH8579395.1"/>
    </source>
</evidence>
<evidence type="ECO:0000256" key="1">
    <source>
        <dbReference type="ARBA" id="ARBA00006889"/>
    </source>
</evidence>
<proteinExistence type="inferred from homology"/>
<gene>
    <name evidence="5" type="ORF">I7V36_04725</name>
</gene>
<feature type="domain" description="Lipocalin/cytosolic fatty-acid binding" evidence="4">
    <location>
        <begin position="42"/>
        <end position="182"/>
    </location>
</feature>
<dbReference type="InterPro" id="IPR000566">
    <property type="entry name" value="Lipocln_cytosolic_FA-bd_dom"/>
</dbReference>
<reference evidence="5 6" key="1">
    <citation type="submission" date="2020-12" db="EMBL/GenBank/DDBJ databases">
        <title>Draft genome sequence of Halomonas pacifica strain CARE-V15.</title>
        <authorList>
            <person name="Vignesh N."/>
            <person name="Thabitha A."/>
            <person name="Saravanan R."/>
            <person name="Manigandan V."/>
        </authorList>
    </citation>
    <scope>NUCLEOTIDE SEQUENCE [LARGE SCALE GENOMIC DNA]</scope>
    <source>
        <strain evidence="5 6">CARE-V15</strain>
    </source>
</reference>
<keyword evidence="2" id="KW-0998">Cell outer membrane</keyword>
<keyword evidence="2" id="KW-0446">Lipid-binding</keyword>
<feature type="lipid moiety-binding region" description="S-diacylglycerol cysteine" evidence="3">
    <location>
        <position position="29"/>
    </location>
</feature>
<dbReference type="PIRSF" id="PIRSF036893">
    <property type="entry name" value="Lipocalin_ApoD"/>
    <property type="match status" value="1"/>
</dbReference>
<comment type="caution">
    <text evidence="5">The sequence shown here is derived from an EMBL/GenBank/DDBJ whole genome shotgun (WGS) entry which is preliminary data.</text>
</comment>
<dbReference type="GO" id="GO:0008289">
    <property type="term" value="F:lipid binding"/>
    <property type="evidence" value="ECO:0007669"/>
    <property type="project" value="UniProtKB-UniRule"/>
</dbReference>
<dbReference type="PANTHER" id="PTHR10612:SF34">
    <property type="entry name" value="APOLIPOPROTEIN D"/>
    <property type="match status" value="1"/>
</dbReference>
<dbReference type="AlphaFoldDB" id="A0ABD4L1A9"/>
<dbReference type="InterPro" id="IPR002446">
    <property type="entry name" value="Lipocalin_bac"/>
</dbReference>
<dbReference type="SUPFAM" id="SSF50814">
    <property type="entry name" value="Lipocalins"/>
    <property type="match status" value="1"/>
</dbReference>
<organism evidence="5 6">
    <name type="scientific">Bisbaumannia pacifica</name>
    <dbReference type="NCBI Taxonomy" id="77098"/>
    <lineage>
        <taxon>Bacteria</taxon>
        <taxon>Pseudomonadati</taxon>
        <taxon>Pseudomonadota</taxon>
        <taxon>Gammaproteobacteria</taxon>
        <taxon>Oceanospirillales</taxon>
        <taxon>Halomonadaceae</taxon>
        <taxon>Bisbaumannia</taxon>
    </lineage>
</organism>
<dbReference type="PROSITE" id="PS00213">
    <property type="entry name" value="LIPOCALIN"/>
    <property type="match status" value="1"/>
</dbReference>
<keyword evidence="2" id="KW-0472">Membrane</keyword>
<protein>
    <recommendedName>
        <fullName evidence="2">Outer membrane lipoprotein Blc</fullName>
    </recommendedName>
</protein>
<sequence length="190" mass="21057">MLPWSPWNESPAMPRLLPCLAVLLPLVGCTGLPTGTQAVSDFDLERYLGTWYEIARLDHRFERGLDCVTADYALREDGQIRVRNRGVDLDSGEVDEAEGRAEPVGAVDRGRLKVSFFGPFYGGYNVLALDDDYRWSLVAGPNRDYLWILARTPTLDAATYAALVDEAAALDFPVEALIEVEQGDACAPYR</sequence>
<feature type="lipid moiety-binding region" description="N-palmitoyl cysteine" evidence="3">
    <location>
        <position position="29"/>
    </location>
</feature>
<dbReference type="InterPro" id="IPR047202">
    <property type="entry name" value="Lipocalin_Blc-like_dom"/>
</dbReference>
<comment type="subunit">
    <text evidence="2">Homodimer.</text>
</comment>
<evidence type="ECO:0000313" key="6">
    <source>
        <dbReference type="Proteomes" id="UP000651738"/>
    </source>
</evidence>
<dbReference type="GO" id="GO:0009279">
    <property type="term" value="C:cell outer membrane"/>
    <property type="evidence" value="ECO:0007669"/>
    <property type="project" value="UniProtKB-SubCell"/>
</dbReference>
<dbReference type="GO" id="GO:0006950">
    <property type="term" value="P:response to stress"/>
    <property type="evidence" value="ECO:0007669"/>
    <property type="project" value="UniProtKB-ARBA"/>
</dbReference>
<accession>A0ABD4L1A9</accession>
<dbReference type="PANTHER" id="PTHR10612">
    <property type="entry name" value="APOLIPOPROTEIN D"/>
    <property type="match status" value="1"/>
</dbReference>
<evidence type="ECO:0000259" key="4">
    <source>
        <dbReference type="Pfam" id="PF08212"/>
    </source>
</evidence>
<dbReference type="InterPro" id="IPR012674">
    <property type="entry name" value="Calycin"/>
</dbReference>
<dbReference type="Gene3D" id="2.40.128.20">
    <property type="match status" value="1"/>
</dbReference>
<dbReference type="Pfam" id="PF08212">
    <property type="entry name" value="Lipocalin_2"/>
    <property type="match status" value="1"/>
</dbReference>
<dbReference type="CDD" id="cd19438">
    <property type="entry name" value="lipocalin_Blc-like"/>
    <property type="match status" value="1"/>
</dbReference>
<comment type="function">
    <text evidence="2">Involved in the storage or transport of lipids necessary for membrane maintenance under stressful conditions. Displays a binding preference for lysophospholipids.</text>
</comment>
<dbReference type="PRINTS" id="PR01171">
    <property type="entry name" value="BCTLIPOCALIN"/>
</dbReference>
<name>A0ABD4L1A9_9GAMM</name>
<dbReference type="InterPro" id="IPR022272">
    <property type="entry name" value="Lipocalin_CS"/>
</dbReference>
<comment type="similarity">
    <text evidence="1 2">Belongs to the calycin superfamily. Lipocalin family.</text>
</comment>
<keyword evidence="2 3" id="KW-0449">Lipoprotein</keyword>
<evidence type="ECO:0000256" key="3">
    <source>
        <dbReference type="PIRSR" id="PIRSR036893-52"/>
    </source>
</evidence>
<dbReference type="EMBL" id="JAEDAF010000003">
    <property type="protein sequence ID" value="MBH8579395.1"/>
    <property type="molecule type" value="Genomic_DNA"/>
</dbReference>
<comment type="subcellular location">
    <subcellularLocation>
        <location evidence="2">Cell outer membrane</location>
    </subcellularLocation>
</comment>
<evidence type="ECO:0000256" key="2">
    <source>
        <dbReference type="PIRNR" id="PIRNR036893"/>
    </source>
</evidence>
<dbReference type="InterPro" id="IPR022271">
    <property type="entry name" value="Lipocalin_ApoD"/>
</dbReference>
<keyword evidence="3" id="KW-0564">Palmitate</keyword>
<dbReference type="Proteomes" id="UP000651738">
    <property type="component" value="Unassembled WGS sequence"/>
</dbReference>